<dbReference type="AlphaFoldDB" id="A0A1Y5S284"/>
<keyword evidence="3 5" id="KW-1133">Transmembrane helix</keyword>
<name>A0A1Y5S284_9RHOB</name>
<keyword evidence="2 5" id="KW-0812">Transmembrane</keyword>
<protein>
    <submittedName>
        <fullName evidence="6">Colicin V production protein</fullName>
    </submittedName>
</protein>
<dbReference type="OrthoDB" id="9806894at2"/>
<feature type="transmembrane region" description="Helical" evidence="5">
    <location>
        <begin position="6"/>
        <end position="24"/>
    </location>
</feature>
<keyword evidence="4 5" id="KW-0472">Membrane</keyword>
<feature type="transmembrane region" description="Helical" evidence="5">
    <location>
        <begin position="31"/>
        <end position="52"/>
    </location>
</feature>
<dbReference type="Proteomes" id="UP000193862">
    <property type="component" value="Unassembled WGS sequence"/>
</dbReference>
<evidence type="ECO:0000256" key="3">
    <source>
        <dbReference type="ARBA" id="ARBA00022989"/>
    </source>
</evidence>
<evidence type="ECO:0000256" key="5">
    <source>
        <dbReference type="SAM" id="Phobius"/>
    </source>
</evidence>
<accession>A0A1Y5S284</accession>
<dbReference type="PANTHER" id="PTHR36926">
    <property type="entry name" value="COLICIN V PRODUCTION PROTEIN"/>
    <property type="match status" value="1"/>
</dbReference>
<evidence type="ECO:0000313" key="6">
    <source>
        <dbReference type="EMBL" id="SLN29973.1"/>
    </source>
</evidence>
<dbReference type="InterPro" id="IPR052719">
    <property type="entry name" value="CvpA-like"/>
</dbReference>
<gene>
    <name evidence="6" type="ORF">AQS8620_00930</name>
</gene>
<feature type="transmembrane region" description="Helical" evidence="5">
    <location>
        <begin position="111"/>
        <end position="131"/>
    </location>
</feature>
<feature type="transmembrane region" description="Helical" evidence="5">
    <location>
        <begin position="72"/>
        <end position="99"/>
    </location>
</feature>
<sequence>MDGFTIIDGIVALIIIISAILAYSRGVVRELMAIAGWVAAAVLGYIFAPQAVPLVKEIPYIGNIFADSCELATIAGFGVVAAIALVIVSVFTPLFASAVQRSALGGLDQGLGFVFGVLRGIILVAVAMVVYDRVVLSDSIPVVDNSRTAKVFARSSLALDEQMPEDAPGWIVARYESLVSTCTQ</sequence>
<dbReference type="InterPro" id="IPR003825">
    <property type="entry name" value="Colicin-V_CvpA"/>
</dbReference>
<dbReference type="Pfam" id="PF02674">
    <property type="entry name" value="Colicin_V"/>
    <property type="match status" value="1"/>
</dbReference>
<dbReference type="PANTHER" id="PTHR36926:SF1">
    <property type="entry name" value="COLICIN V PRODUCTION PROTEIN"/>
    <property type="match status" value="1"/>
</dbReference>
<keyword evidence="7" id="KW-1185">Reference proteome</keyword>
<evidence type="ECO:0000256" key="2">
    <source>
        <dbReference type="ARBA" id="ARBA00022692"/>
    </source>
</evidence>
<dbReference type="EMBL" id="FWFS01000003">
    <property type="protein sequence ID" value="SLN29973.1"/>
    <property type="molecule type" value="Genomic_DNA"/>
</dbReference>
<dbReference type="RefSeq" id="WP_085835689.1">
    <property type="nucleotide sequence ID" value="NZ_FWFS01000003.1"/>
</dbReference>
<organism evidence="6 7">
    <name type="scientific">Aquimixticola soesokkakensis</name>
    <dbReference type="NCBI Taxonomy" id="1519096"/>
    <lineage>
        <taxon>Bacteria</taxon>
        <taxon>Pseudomonadati</taxon>
        <taxon>Pseudomonadota</taxon>
        <taxon>Alphaproteobacteria</taxon>
        <taxon>Rhodobacterales</taxon>
        <taxon>Paracoccaceae</taxon>
        <taxon>Aquimixticola</taxon>
    </lineage>
</organism>
<evidence type="ECO:0000313" key="7">
    <source>
        <dbReference type="Proteomes" id="UP000193862"/>
    </source>
</evidence>
<reference evidence="6 7" key="1">
    <citation type="submission" date="2017-03" db="EMBL/GenBank/DDBJ databases">
        <authorList>
            <person name="Afonso C.L."/>
            <person name="Miller P.J."/>
            <person name="Scott M.A."/>
            <person name="Spackman E."/>
            <person name="Goraichik I."/>
            <person name="Dimitrov K.M."/>
            <person name="Suarez D.L."/>
            <person name="Swayne D.E."/>
        </authorList>
    </citation>
    <scope>NUCLEOTIDE SEQUENCE [LARGE SCALE GENOMIC DNA]</scope>
    <source>
        <strain evidence="6 7">CECT 8620</strain>
    </source>
</reference>
<dbReference type="GO" id="GO:0009403">
    <property type="term" value="P:toxin biosynthetic process"/>
    <property type="evidence" value="ECO:0007669"/>
    <property type="project" value="InterPro"/>
</dbReference>
<comment type="subcellular location">
    <subcellularLocation>
        <location evidence="1">Membrane</location>
        <topology evidence="1">Multi-pass membrane protein</topology>
    </subcellularLocation>
</comment>
<evidence type="ECO:0000256" key="4">
    <source>
        <dbReference type="ARBA" id="ARBA00023136"/>
    </source>
</evidence>
<proteinExistence type="predicted"/>
<dbReference type="GO" id="GO:0016020">
    <property type="term" value="C:membrane"/>
    <property type="evidence" value="ECO:0007669"/>
    <property type="project" value="UniProtKB-SubCell"/>
</dbReference>
<evidence type="ECO:0000256" key="1">
    <source>
        <dbReference type="ARBA" id="ARBA00004141"/>
    </source>
</evidence>